<dbReference type="AlphaFoldDB" id="A0A6P0UDW5"/>
<evidence type="ECO:0000256" key="3">
    <source>
        <dbReference type="ARBA" id="ARBA00023251"/>
    </source>
</evidence>
<dbReference type="RefSeq" id="WP_163693891.1">
    <property type="nucleotide sequence ID" value="NZ_FXTW01000003.1"/>
</dbReference>
<dbReference type="PROSITE" id="PS51819">
    <property type="entry name" value="VOC"/>
    <property type="match status" value="1"/>
</dbReference>
<evidence type="ECO:0000313" key="6">
    <source>
        <dbReference type="Proteomes" id="UP000468443"/>
    </source>
</evidence>
<comment type="caution">
    <text evidence="5">The sequence shown here is derived from an EMBL/GenBank/DDBJ whole genome shotgun (WGS) entry which is preliminary data.</text>
</comment>
<keyword evidence="3" id="KW-0046">Antibiotic resistance</keyword>
<accession>A0A6P0UDW5</accession>
<name>A0A6P0UDW5_9FLAO</name>
<comment type="similarity">
    <text evidence="1">Belongs to the bleomycin resistance protein family.</text>
</comment>
<dbReference type="GO" id="GO:0046677">
    <property type="term" value="P:response to antibiotic"/>
    <property type="evidence" value="ECO:0007669"/>
    <property type="project" value="UniProtKB-KW"/>
</dbReference>
<dbReference type="Proteomes" id="UP000468443">
    <property type="component" value="Unassembled WGS sequence"/>
</dbReference>
<dbReference type="InterPro" id="IPR037523">
    <property type="entry name" value="VOC_core"/>
</dbReference>
<dbReference type="Gene3D" id="3.10.180.10">
    <property type="entry name" value="2,3-Dihydroxybiphenyl 1,2-Dioxygenase, domain 1"/>
    <property type="match status" value="1"/>
</dbReference>
<dbReference type="InterPro" id="IPR000335">
    <property type="entry name" value="Bleomycin-R"/>
</dbReference>
<reference evidence="5 6" key="1">
    <citation type="submission" date="2020-01" db="EMBL/GenBank/DDBJ databases">
        <title>Muriicola jejuensis KCTC 22299.</title>
        <authorList>
            <person name="Wang G."/>
        </authorList>
    </citation>
    <scope>NUCLEOTIDE SEQUENCE [LARGE SCALE GENOMIC DNA]</scope>
    <source>
        <strain evidence="5 6">KCTC 22299</strain>
    </source>
</reference>
<keyword evidence="6" id="KW-1185">Reference proteome</keyword>
<evidence type="ECO:0000313" key="5">
    <source>
        <dbReference type="EMBL" id="NER11444.1"/>
    </source>
</evidence>
<dbReference type="CDD" id="cd08349">
    <property type="entry name" value="BLMA_like"/>
    <property type="match status" value="1"/>
</dbReference>
<gene>
    <name evidence="5" type="ORF">GWK09_12990</name>
</gene>
<evidence type="ECO:0000259" key="4">
    <source>
        <dbReference type="PROSITE" id="PS51819"/>
    </source>
</evidence>
<evidence type="ECO:0000256" key="2">
    <source>
        <dbReference type="ARBA" id="ARBA00021572"/>
    </source>
</evidence>
<proteinExistence type="inferred from homology"/>
<organism evidence="5 6">
    <name type="scientific">Muriicola jejuensis</name>
    <dbReference type="NCBI Taxonomy" id="504488"/>
    <lineage>
        <taxon>Bacteria</taxon>
        <taxon>Pseudomonadati</taxon>
        <taxon>Bacteroidota</taxon>
        <taxon>Flavobacteriia</taxon>
        <taxon>Flavobacteriales</taxon>
        <taxon>Flavobacteriaceae</taxon>
        <taxon>Muriicola</taxon>
    </lineage>
</organism>
<feature type="domain" description="VOC" evidence="4">
    <location>
        <begin position="3"/>
        <end position="117"/>
    </location>
</feature>
<sequence length="120" mass="14048">MLTAIHPKLPMRNKDITRDFYVNQLGFKEFGATDFEGYLMLEKDHIQLHFFEFRELDPKVNYGQVYIRTDHIDQLYNSLLADNVKIHPNGPLEDKPWGQREFSLLDPDTNLLTFGQSMSG</sequence>
<dbReference type="InterPro" id="IPR004360">
    <property type="entry name" value="Glyas_Fos-R_dOase_dom"/>
</dbReference>
<dbReference type="InterPro" id="IPR029068">
    <property type="entry name" value="Glyas_Bleomycin-R_OHBP_Dase"/>
</dbReference>
<dbReference type="Pfam" id="PF00903">
    <property type="entry name" value="Glyoxalase"/>
    <property type="match status" value="1"/>
</dbReference>
<evidence type="ECO:0000256" key="1">
    <source>
        <dbReference type="ARBA" id="ARBA00011051"/>
    </source>
</evidence>
<dbReference type="SUPFAM" id="SSF54593">
    <property type="entry name" value="Glyoxalase/Bleomycin resistance protein/Dihydroxybiphenyl dioxygenase"/>
    <property type="match status" value="1"/>
</dbReference>
<dbReference type="EMBL" id="JAABOP010000004">
    <property type="protein sequence ID" value="NER11444.1"/>
    <property type="molecule type" value="Genomic_DNA"/>
</dbReference>
<protein>
    <recommendedName>
        <fullName evidence="2">Bleomycin resistance protein</fullName>
    </recommendedName>
</protein>